<evidence type="ECO:0008006" key="3">
    <source>
        <dbReference type="Google" id="ProtNLM"/>
    </source>
</evidence>
<dbReference type="EMBL" id="BAAAEW010000033">
    <property type="protein sequence ID" value="GAA0762382.1"/>
    <property type="molecule type" value="Genomic_DNA"/>
</dbReference>
<organism evidence="1 2">
    <name type="scientific">Ideonella azotifigens</name>
    <dbReference type="NCBI Taxonomy" id="513160"/>
    <lineage>
        <taxon>Bacteria</taxon>
        <taxon>Pseudomonadati</taxon>
        <taxon>Pseudomonadota</taxon>
        <taxon>Betaproteobacteria</taxon>
        <taxon>Burkholderiales</taxon>
        <taxon>Sphaerotilaceae</taxon>
        <taxon>Ideonella</taxon>
    </lineage>
</organism>
<accession>A0ABN1KCG9</accession>
<gene>
    <name evidence="1" type="ORF">GCM10009107_46800</name>
</gene>
<dbReference type="RefSeq" id="WP_141289616.1">
    <property type="nucleotide sequence ID" value="NZ_BAAAEW010000033.1"/>
</dbReference>
<comment type="caution">
    <text evidence="1">The sequence shown here is derived from an EMBL/GenBank/DDBJ whole genome shotgun (WGS) entry which is preliminary data.</text>
</comment>
<dbReference type="Proteomes" id="UP001500279">
    <property type="component" value="Unassembled WGS sequence"/>
</dbReference>
<dbReference type="InterPro" id="IPR027417">
    <property type="entry name" value="P-loop_NTPase"/>
</dbReference>
<protein>
    <recommendedName>
        <fullName evidence="3">Sulfotransferase family protein</fullName>
    </recommendedName>
</protein>
<name>A0ABN1KCG9_9BURK</name>
<proteinExistence type="predicted"/>
<reference evidence="1 2" key="1">
    <citation type="journal article" date="2019" name="Int. J. Syst. Evol. Microbiol.">
        <title>The Global Catalogue of Microorganisms (GCM) 10K type strain sequencing project: providing services to taxonomists for standard genome sequencing and annotation.</title>
        <authorList>
            <consortium name="The Broad Institute Genomics Platform"/>
            <consortium name="The Broad Institute Genome Sequencing Center for Infectious Disease"/>
            <person name="Wu L."/>
            <person name="Ma J."/>
        </authorList>
    </citation>
    <scope>NUCLEOTIDE SEQUENCE [LARGE SCALE GENOMIC DNA]</scope>
    <source>
        <strain evidence="1 2">JCM 15503</strain>
    </source>
</reference>
<dbReference type="SUPFAM" id="SSF52540">
    <property type="entry name" value="P-loop containing nucleoside triphosphate hydrolases"/>
    <property type="match status" value="1"/>
</dbReference>
<sequence>MKLIFHIGAGKTGTSSIQATLKANAPVLQARGVLYLGLMFEHSPARLFEWQRFGGQDEFLALPQAEAEAQFNRVLQATLRRGREAGVHSMIWSSESFFDRFDAVLGPLQRACEQGLDLAVLAYVRAHETWARSAYIQWGLKHKTYPGRLRSFGEWVAHRKPLFAPTLARYDAAFPGRLTVRNFDAAGDVVDDFCEFAGLADLPLERVHENHTPDDTELFLRALFNDRQDSDALPMVFDKAVGRLLPQAASPTAFLQGLYPHAADIEQVARHAHADRQAIDALLVQQGQPPLQIGAITPKQPRIDDGRLLGALARLCIANARRLDALEAEDQRLRSGGEPL</sequence>
<keyword evidence="2" id="KW-1185">Reference proteome</keyword>
<evidence type="ECO:0000313" key="1">
    <source>
        <dbReference type="EMBL" id="GAA0762382.1"/>
    </source>
</evidence>
<evidence type="ECO:0000313" key="2">
    <source>
        <dbReference type="Proteomes" id="UP001500279"/>
    </source>
</evidence>